<dbReference type="InterPro" id="IPR000859">
    <property type="entry name" value="CUB_dom"/>
</dbReference>
<protein>
    <recommendedName>
        <fullName evidence="12">Cubilin</fullName>
    </recommendedName>
</protein>
<evidence type="ECO:0000313" key="10">
    <source>
        <dbReference type="EnsemblMetazoa" id="GMOY007944-PA"/>
    </source>
</evidence>
<feature type="signal peptide" evidence="7">
    <location>
        <begin position="1"/>
        <end position="28"/>
    </location>
</feature>
<dbReference type="EnsemblMetazoa" id="GMOY007944-RA">
    <property type="protein sequence ID" value="GMOY007944-PA"/>
    <property type="gene ID" value="GMOY007944"/>
</dbReference>
<dbReference type="FunFam" id="2.60.120.290:FF:000013">
    <property type="entry name" value="Membrane frizzled-related protein"/>
    <property type="match status" value="2"/>
</dbReference>
<dbReference type="GO" id="GO:0005509">
    <property type="term" value="F:calcium ion binding"/>
    <property type="evidence" value="ECO:0007669"/>
    <property type="project" value="InterPro"/>
</dbReference>
<dbReference type="InterPro" id="IPR001881">
    <property type="entry name" value="EGF-like_Ca-bd_dom"/>
</dbReference>
<feature type="domain" description="CUB" evidence="8">
    <location>
        <begin position="2716"/>
        <end position="2835"/>
    </location>
</feature>
<dbReference type="SUPFAM" id="SSF49854">
    <property type="entry name" value="Spermadhesin, CUB domain"/>
    <property type="match status" value="21"/>
</dbReference>
<dbReference type="Proteomes" id="UP000092444">
    <property type="component" value="Unassembled WGS sequence"/>
</dbReference>
<feature type="domain" description="CUB" evidence="8">
    <location>
        <begin position="2120"/>
        <end position="2238"/>
    </location>
</feature>
<keyword evidence="2 7" id="KW-0732">Signal</keyword>
<feature type="domain" description="CUB" evidence="8">
    <location>
        <begin position="3016"/>
        <end position="3128"/>
    </location>
</feature>
<dbReference type="PROSITE" id="PS50026">
    <property type="entry name" value="EGF_3"/>
    <property type="match status" value="3"/>
</dbReference>
<dbReference type="Pfam" id="PF07645">
    <property type="entry name" value="EGF_CA"/>
    <property type="match status" value="2"/>
</dbReference>
<dbReference type="InterPro" id="IPR035914">
    <property type="entry name" value="Sperma_CUB_dom_sf"/>
</dbReference>
<dbReference type="PhylomeDB" id="A0A1B0G3P5"/>
<dbReference type="STRING" id="37546.A0A1B0G3P5"/>
<dbReference type="Pfam" id="PF00008">
    <property type="entry name" value="EGF"/>
    <property type="match status" value="1"/>
</dbReference>
<feature type="domain" description="CUB" evidence="8">
    <location>
        <begin position="3260"/>
        <end position="3379"/>
    </location>
</feature>
<evidence type="ECO:0000256" key="4">
    <source>
        <dbReference type="ARBA" id="ARBA00023157"/>
    </source>
</evidence>
<organism evidence="10 11">
    <name type="scientific">Glossina morsitans morsitans</name>
    <name type="common">Savannah tsetse fly</name>
    <dbReference type="NCBI Taxonomy" id="37546"/>
    <lineage>
        <taxon>Eukaryota</taxon>
        <taxon>Metazoa</taxon>
        <taxon>Ecdysozoa</taxon>
        <taxon>Arthropoda</taxon>
        <taxon>Hexapoda</taxon>
        <taxon>Insecta</taxon>
        <taxon>Pterygota</taxon>
        <taxon>Neoptera</taxon>
        <taxon>Endopterygota</taxon>
        <taxon>Diptera</taxon>
        <taxon>Brachycera</taxon>
        <taxon>Muscomorpha</taxon>
        <taxon>Hippoboscoidea</taxon>
        <taxon>Glossinidae</taxon>
        <taxon>Glossina</taxon>
    </lineage>
</organism>
<feature type="domain" description="CUB" evidence="8">
    <location>
        <begin position="716"/>
        <end position="824"/>
    </location>
</feature>
<feature type="domain" description="CUB" evidence="8">
    <location>
        <begin position="1664"/>
        <end position="1740"/>
    </location>
</feature>
<feature type="domain" description="EGF-like" evidence="9">
    <location>
        <begin position="400"/>
        <end position="436"/>
    </location>
</feature>
<dbReference type="PROSITE" id="PS01180">
    <property type="entry name" value="CUB"/>
    <property type="match status" value="20"/>
</dbReference>
<feature type="domain" description="CUB" evidence="8">
    <location>
        <begin position="3131"/>
        <end position="3256"/>
    </location>
</feature>
<keyword evidence="1 6" id="KW-0245">EGF-like domain</keyword>
<keyword evidence="3" id="KW-0677">Repeat</keyword>
<evidence type="ECO:0000313" key="11">
    <source>
        <dbReference type="Proteomes" id="UP000092444"/>
    </source>
</evidence>
<feature type="domain" description="EGF-like" evidence="9">
    <location>
        <begin position="157"/>
        <end position="195"/>
    </location>
</feature>
<evidence type="ECO:0000259" key="8">
    <source>
        <dbReference type="PROSITE" id="PS01180"/>
    </source>
</evidence>
<dbReference type="SMART" id="SM00179">
    <property type="entry name" value="EGF_CA"/>
    <property type="match status" value="5"/>
</dbReference>
<feature type="domain" description="CUB" evidence="8">
    <location>
        <begin position="2357"/>
        <end position="2478"/>
    </location>
</feature>
<keyword evidence="11" id="KW-1185">Reference proteome</keyword>
<feature type="domain" description="CUB" evidence="8">
    <location>
        <begin position="2241"/>
        <end position="2355"/>
    </location>
</feature>
<dbReference type="FunFam" id="2.60.120.290:FF:000005">
    <property type="entry name" value="Procollagen C-endopeptidase enhancer 1"/>
    <property type="match status" value="1"/>
</dbReference>
<comment type="caution">
    <text evidence="6">Lacks conserved residue(s) required for the propagation of feature annotation.</text>
</comment>
<dbReference type="Gene3D" id="2.10.25.10">
    <property type="entry name" value="Laminin"/>
    <property type="match status" value="5"/>
</dbReference>
<feature type="domain" description="CUB" evidence="8">
    <location>
        <begin position="1436"/>
        <end position="1547"/>
    </location>
</feature>
<dbReference type="InterPro" id="IPR049883">
    <property type="entry name" value="NOTCH1_EGF-like"/>
</dbReference>
<evidence type="ECO:0008006" key="12">
    <source>
        <dbReference type="Google" id="ProtNLM"/>
    </source>
</evidence>
<feature type="domain" description="CUB" evidence="8">
    <location>
        <begin position="825"/>
        <end position="957"/>
    </location>
</feature>
<dbReference type="PROSITE" id="PS00022">
    <property type="entry name" value="EGF_1"/>
    <property type="match status" value="3"/>
</dbReference>
<evidence type="ECO:0000256" key="7">
    <source>
        <dbReference type="SAM" id="SignalP"/>
    </source>
</evidence>
<dbReference type="SUPFAM" id="SSF57196">
    <property type="entry name" value="EGF/Laminin"/>
    <property type="match status" value="4"/>
</dbReference>
<feature type="domain" description="CUB" evidence="8">
    <location>
        <begin position="1774"/>
        <end position="1884"/>
    </location>
</feature>
<dbReference type="EMBL" id="CCAG010015898">
    <property type="status" value="NOT_ANNOTATED_CDS"/>
    <property type="molecule type" value="Genomic_DNA"/>
</dbReference>
<dbReference type="FunFam" id="2.60.120.290:FF:000060">
    <property type="entry name" value="Cubilin homolog"/>
    <property type="match status" value="1"/>
</dbReference>
<dbReference type="VEuPathDB" id="VectorBase:GMOY007944"/>
<dbReference type="InterPro" id="IPR000742">
    <property type="entry name" value="EGF"/>
</dbReference>
<feature type="domain" description="CUB" evidence="8">
    <location>
        <begin position="480"/>
        <end position="595"/>
    </location>
</feature>
<feature type="chain" id="PRO_5008407881" description="Cubilin" evidence="7">
    <location>
        <begin position="29"/>
        <end position="3471"/>
    </location>
</feature>
<evidence type="ECO:0000256" key="6">
    <source>
        <dbReference type="PROSITE-ProRule" id="PRU00076"/>
    </source>
</evidence>
<evidence type="ECO:0000256" key="2">
    <source>
        <dbReference type="ARBA" id="ARBA00022729"/>
    </source>
</evidence>
<dbReference type="FunFam" id="2.10.25.10:FF:000379">
    <property type="entry name" value="Cubilin"/>
    <property type="match status" value="1"/>
</dbReference>
<feature type="disulfide bond" evidence="5">
    <location>
        <begin position="825"/>
        <end position="852"/>
    </location>
</feature>
<feature type="domain" description="CUB" evidence="8">
    <location>
        <begin position="1080"/>
        <end position="1190"/>
    </location>
</feature>
<dbReference type="Pfam" id="PF00431">
    <property type="entry name" value="CUB"/>
    <property type="match status" value="16"/>
</dbReference>
<proteinExistence type="predicted"/>
<feature type="disulfide bond" evidence="5">
    <location>
        <begin position="2716"/>
        <end position="2743"/>
    </location>
</feature>
<feature type="disulfide bond" evidence="5">
    <location>
        <begin position="3016"/>
        <end position="3043"/>
    </location>
</feature>
<dbReference type="InterPro" id="IPR018097">
    <property type="entry name" value="EGF_Ca-bd_CS"/>
</dbReference>
<dbReference type="PANTHER" id="PTHR24251:SF52">
    <property type="entry name" value="CUB DOMAIN-CONTAINING PROTEIN"/>
    <property type="match status" value="1"/>
</dbReference>
<dbReference type="FunFam" id="2.10.25.10:FF:000429">
    <property type="entry name" value="Cubilin"/>
    <property type="match status" value="1"/>
</dbReference>
<sequence length="3471" mass="392369">MSLRLKLLKLYLSFPIFLLCATKTRIAATTVEYPKQPKISVNDGILVLEAAHGRNITFRLSRDSSLCVNNVDVMEKIRHRNTPSSLDTETKDIDIATTEQFKQNMLLLHGDLQTFAARLLSMQNNTRSILQSRILRRYLGRIRRLSGRQVAIERDLLNNECTKSSIPCKNGGTCYGGYKDFYCECTEGWTGITCEQDIDECYTLAGTELGCQNNAVCINTPGNGYSFDLCGHGTCISANNNQGFTCLCDQGWSKVKSNDSASSPCTVDVNECEESRNPCHDQCINLPGSFKCGACPVGYTGNGLTCLDIDECAVGNGGCSLLPKIGCINTEGSYRCRHCPSGWTGDGHTCNVIFSNSCDDEKICHPRAKCQYISGVSTCTCPNDMYGHGFGAEGCHDNPIRDFCENHLCKNNGTCLVTGRGTSCLCLDGYSGALCETADACHPNPCENNAFCRLMPNNKFQCSCPRGSTGKRCEIMRSVCGTIVSRRTGSLHYPTDDSPGYSDSERCAWIVRTDVGYILNVTFSDFDLEMAEDCTRDWLQIHDGISLAAQLIGRFCGNTLPLGGNFLSSHEQLFFWFRSDNATNARGFTMSWTSMEYVCGETLNVNLNDAGIITSPGYPGKTPTKRECEWSLNAPYGSRLVLRIYEIKLGSMPNCTGDALKIYDGGVLTKSFCETAKPEPFRTSSNKVLIHYHTDTFQTDSSFQLHYEVEVGVPHCGGIFTESSGVIISATDQPVCLYLIQQPPGIQIKLEFLEFHFGQVVSCNLHVIEVFNGKTSQDPLLLRLCSPNKPPPIVAESNYMLIQHKNLVHNFESGLIFKLKYSRACDLRYFGPDSGRISTPNYPQPYFDDITCTYEIYGPANTIVVANFTDVDIAESPESIAQNEEDIEDATNRNLSSPLADDIPNRMDVYLSKTVKRRYYKGSPMRLVSAINQMTIIFYATKNTRRARGFHVEYSFDTLPCGGVYTDNETSFDSTVRERTLPTNDDSEGFVKIKPVCEWIVEAPVGRHIELDLNYVPTGKSIPLLIFGESATGQHLLFNITQERRLREVFLYDSLTIQGLVSATYRISAEVTFLNSLAACGGNSTASYGIIKSPSWPFPYPPNVVCHWQIVAPVGHKIELQVQNFTLEDTCRADVLEIRNGKYPYSPLIGRFCGSEIPSRITSFTNGLFVKFVTDSYIENQGFHMTWSQTITGCGGKLTSYMGSINSPHYHSGDYQGQCNWQIIVSQGSIIELTLLKINFVELCRKDVLRVFDGPSTLSPQLKFNCTDLDNGPTNQKLISSTNEVLIIYSFTSPLGLLFDNNLSLTDYSNTRFIIDYIAICQALIDRAQGVIESPNFPDSYPENQNCLWDIKGGRKNKIMLSFSHLNLENDNSLSCDYDYVEIIDMENEEVLKQKRICTPQYETMKTEGNRVRLKFVSDYSQNNGGFRVEYTRVGCGQALYKTSGSIISPNSPYSFDLDCEWYIDTQPGKKIYLNVEELYLESDSHDCKEDAFIVAESKNYVLPLLKECQTEKTTLKVTSPGNYLYINFRTSAKRTRKYFRAYYHSEYADCGGIYRANSGYITSPNYPANYTRPLQCFWYIAIPAAYGIELSFEDFDFPEIESCGDAALMISKMNNTQDLTHEILCGRQSNIVKRIHGHDVRLSLKINNTNGYGKFFLRYRKECGGNVTDSSGYLLSKANEECVWQMTLPEGSQLNLNILQLDCYCKKSNPNERNCDNGLGFTENYFEDIDAGNFSFQYCERHLSNLIFNGPQVYIVTRNINFHAGYDTTQNSCGGTLTSLRGSLASPGYPNPYPGDVDCVWEIQAVKGNSIDLNFVDVDLAPSKFCNEDFIEVRRSETDYIIGLYCGKQYPENTIQVYDKVLIRFHSAAGSTGKGFKIEWSYGHKNEFKNQTKGSIEAPPLKAAGNEEEPFSWRVLVSRESYISLEFQQYTDGLKLFDGYDNAALEVEISSVVPWRFVSSTDVLFLESVNLNLEYFLLNWTNTNRKPISQNVTNSKCYTDQFLISPARVNVSSPGYPRSYENNLNCLWVYKPELPTEHVVVALYQVKLEISERCNVDYLKVSTSTDLEHWHSDVRICNSTSETWQPFKVIHGTPHLKIDFVTDPSVNSSGFTSLVYTQCGSNLTDSVGVIPFRAYWYMTMSRICQWRISVKPGKRVNIQLDFPNNASQYDRDCRSYALIYDGIDDHAPLLKPGKICSQQNSQRLLLQSSTRHVIVKYNVNRTIGESLLLWNLTYREYSECNVEIKLTHEVSSANITTPRYPNVPNPHTDCNWIVIAPPGETLKIEFLDHFSMNVHYCNKEYVEMFDGSTELSPRIGRFCKRPPEKRTIGNILLIHYITDISEPRNGFRARLSLNNCGGTFTEVRGYITSSGYPATDVYPAYSQCDYYLRSPVGEAVKLEIKDFNLPYNYTDSSASDYLEIADLNNDTVDKSAKLILLYGNVTKLPVYVIDSSLIRIRFHTFKKVTNFRGFRIFYSRYANRQSCNYFMYFREARFLINFSRPSSSGVTCRWKFTVPKGQRIKLEFMNLQDLKGQNLIRPPQFSVYNDFDTVSEIVSFDANTYNASYIIQSSDNMMVLKVFTPHNQTPLKSITARYSSDNLSKCPRDIGEGDMDGEILLSDSEPEYSANYYCRIRIRLTGQETMIITLKSLELYSEEYHLCPLAIRDSTGLTQYHANLTDIAIPMQSARNEFTSITILNSRKVLLHKLNMKYRRYSCGSLMDLNNGAVINYPQFAATDGSNIVCVWTLRRYSRTNGGAGFEYSLTGNFSFSNTCDQEYIEIFVGVLRKNNPTMRICRDNAAEFDSFPLENRLNHVVYNTQNYRTQADAFHIRVMKDLGCDTKKIQRLAEGLWVPVVRLCGREVYSQYNFTVSHIQIIFRTDESVTGDGFNLEVQANCLVAFNVTSELQIIRNPPSDAIGPNGGHCEYTFLAAKKTHLFSVRIFIENNYLSNIGRFEAQNKCRLGYFVSFKKLANQTEKAGDRVCMGDFELRSYEYLRLSYEALTFIRFRIEFSYDDCGGNITRPSVIHSLKHETDNTYADNMNCIWYISAPPEHSIAVRFKYFVTEEKYDYVSVYAGPSIQSDKLLTKLSGDHTTDPPTIVVDRNQAVLAAVSDSSSSKEGFEAKIVFLTNCNERITLTDGNSPVTLTRDFKFNATTEYLCQYRITAPKGYQTHIDVRRIQLNGLDTECNLSTGKCSAQCNYIEIFDGINGEKASMGKFCSALITNRTLISSLEDVFMELNAPFSGQYSFEVILSMEKSICGDFQNYEFSENEILTLTFPPKTAGDVNYPSSTHCQWRFKTKNSLKVHINFLHLQNSSEITGKCIDYVQFKGYMSSMFLCGHLNNFNLTLSKSRNSITEIIFRSDDSVEDRGFQLTATQQDEFNMGTITNCQWDYVQIIDILPDGTEILKNTYCGSDRPDHQRSASNRVAIVAKKSPNFDGTGWVIGYELRSGINLNEFTDDDEYAIDKRFG</sequence>
<dbReference type="SMART" id="SM00181">
    <property type="entry name" value="EGF"/>
    <property type="match status" value="7"/>
</dbReference>
<dbReference type="SMART" id="SM00042">
    <property type="entry name" value="CUB"/>
    <property type="match status" value="18"/>
</dbReference>
<dbReference type="PROSITE" id="PS01186">
    <property type="entry name" value="EGF_2"/>
    <property type="match status" value="2"/>
</dbReference>
<evidence type="ECO:0000256" key="5">
    <source>
        <dbReference type="PROSITE-ProRule" id="PRU00059"/>
    </source>
</evidence>
<dbReference type="CDD" id="cd00041">
    <property type="entry name" value="CUB"/>
    <property type="match status" value="15"/>
</dbReference>
<evidence type="ECO:0000256" key="3">
    <source>
        <dbReference type="ARBA" id="ARBA00022737"/>
    </source>
</evidence>
<feature type="disulfide bond" evidence="6">
    <location>
        <begin position="464"/>
        <end position="473"/>
    </location>
</feature>
<dbReference type="Gene3D" id="2.60.120.290">
    <property type="entry name" value="Spermadhesin, CUB domain"/>
    <property type="match status" value="20"/>
</dbReference>
<feature type="disulfide bond" evidence="5">
    <location>
        <begin position="480"/>
        <end position="507"/>
    </location>
</feature>
<feature type="domain" description="CUB" evidence="8">
    <location>
        <begin position="599"/>
        <end position="710"/>
    </location>
</feature>
<reference evidence="10" key="1">
    <citation type="submission" date="2020-05" db="UniProtKB">
        <authorList>
            <consortium name="EnsemblMetazoa"/>
        </authorList>
    </citation>
    <scope>IDENTIFICATION</scope>
    <source>
        <strain evidence="10">Yale</strain>
    </source>
</reference>
<keyword evidence="4 6" id="KW-1015">Disulfide bond</keyword>
<feature type="disulfide bond" evidence="6">
    <location>
        <begin position="185"/>
        <end position="194"/>
    </location>
</feature>
<feature type="domain" description="CUB" evidence="8">
    <location>
        <begin position="1551"/>
        <end position="1663"/>
    </location>
</feature>
<feature type="domain" description="CUB" evidence="8">
    <location>
        <begin position="1321"/>
        <end position="1434"/>
    </location>
</feature>
<feature type="domain" description="CUB" evidence="8">
    <location>
        <begin position="2484"/>
        <end position="2598"/>
    </location>
</feature>
<dbReference type="PROSITE" id="PS01187">
    <property type="entry name" value="EGF_CA"/>
    <property type="match status" value="1"/>
</dbReference>
<feature type="domain" description="CUB" evidence="8">
    <location>
        <begin position="1998"/>
        <end position="2119"/>
    </location>
</feature>
<dbReference type="CDD" id="cd00054">
    <property type="entry name" value="EGF_CA"/>
    <property type="match status" value="6"/>
</dbReference>
<dbReference type="CDD" id="cd22201">
    <property type="entry name" value="cubilin_NTD"/>
    <property type="match status" value="1"/>
</dbReference>
<feature type="disulfide bond" evidence="6">
    <location>
        <begin position="426"/>
        <end position="435"/>
    </location>
</feature>
<feature type="domain" description="EGF-like" evidence="9">
    <location>
        <begin position="437"/>
        <end position="474"/>
    </location>
</feature>
<feature type="domain" description="CUB" evidence="8">
    <location>
        <begin position="1194"/>
        <end position="1320"/>
    </location>
</feature>
<name>A0A1B0G3P5_GLOMM</name>
<evidence type="ECO:0000256" key="1">
    <source>
        <dbReference type="ARBA" id="ARBA00022536"/>
    </source>
</evidence>
<evidence type="ECO:0000259" key="9">
    <source>
        <dbReference type="PROSITE" id="PS50026"/>
    </source>
</evidence>
<dbReference type="PANTHER" id="PTHR24251">
    <property type="entry name" value="OVOCHYMASE-RELATED"/>
    <property type="match status" value="1"/>
</dbReference>
<accession>A0A1B0G3P5</accession>